<dbReference type="InterPro" id="IPR001867">
    <property type="entry name" value="OmpR/PhoB-type_DNA-bd"/>
</dbReference>
<proteinExistence type="inferred from homology"/>
<evidence type="ECO:0000259" key="6">
    <source>
        <dbReference type="PROSITE" id="PS51755"/>
    </source>
</evidence>
<evidence type="ECO:0000256" key="5">
    <source>
        <dbReference type="PROSITE-ProRule" id="PRU01091"/>
    </source>
</evidence>
<dbReference type="PANTHER" id="PTHR35807">
    <property type="entry name" value="TRANSCRIPTIONAL REGULATOR REDD-RELATED"/>
    <property type="match status" value="1"/>
</dbReference>
<comment type="similarity">
    <text evidence="1">Belongs to the AfsR/DnrI/RedD regulatory family.</text>
</comment>
<evidence type="ECO:0000256" key="4">
    <source>
        <dbReference type="ARBA" id="ARBA00023163"/>
    </source>
</evidence>
<dbReference type="SMART" id="SM01043">
    <property type="entry name" value="BTAD"/>
    <property type="match status" value="1"/>
</dbReference>
<evidence type="ECO:0000313" key="8">
    <source>
        <dbReference type="Proteomes" id="UP000656042"/>
    </source>
</evidence>
<dbReference type="GO" id="GO:0000160">
    <property type="term" value="P:phosphorelay signal transduction system"/>
    <property type="evidence" value="ECO:0007669"/>
    <property type="project" value="InterPro"/>
</dbReference>
<dbReference type="EMBL" id="BMMX01000001">
    <property type="protein sequence ID" value="GGK73994.1"/>
    <property type="molecule type" value="Genomic_DNA"/>
</dbReference>
<dbReference type="GO" id="GO:0006355">
    <property type="term" value="P:regulation of DNA-templated transcription"/>
    <property type="evidence" value="ECO:0007669"/>
    <property type="project" value="InterPro"/>
</dbReference>
<evidence type="ECO:0000256" key="1">
    <source>
        <dbReference type="ARBA" id="ARBA00005820"/>
    </source>
</evidence>
<reference evidence="7" key="2">
    <citation type="submission" date="2020-09" db="EMBL/GenBank/DDBJ databases">
        <authorList>
            <person name="Sun Q."/>
            <person name="Zhou Y."/>
        </authorList>
    </citation>
    <scope>NUCLEOTIDE SEQUENCE</scope>
    <source>
        <strain evidence="7">CGMCC 4.7299</strain>
    </source>
</reference>
<dbReference type="Gene3D" id="1.10.10.10">
    <property type="entry name" value="Winged helix-like DNA-binding domain superfamily/Winged helix DNA-binding domain"/>
    <property type="match status" value="1"/>
</dbReference>
<dbReference type="InterPro" id="IPR036388">
    <property type="entry name" value="WH-like_DNA-bd_sf"/>
</dbReference>
<organism evidence="7 8">
    <name type="scientific">Mangrovihabitans endophyticus</name>
    <dbReference type="NCBI Taxonomy" id="1751298"/>
    <lineage>
        <taxon>Bacteria</taxon>
        <taxon>Bacillati</taxon>
        <taxon>Actinomycetota</taxon>
        <taxon>Actinomycetes</taxon>
        <taxon>Micromonosporales</taxon>
        <taxon>Micromonosporaceae</taxon>
        <taxon>Mangrovihabitans</taxon>
    </lineage>
</organism>
<gene>
    <name evidence="7" type="ORF">GCM10012284_04970</name>
</gene>
<accession>A0A8J3BST5</accession>
<keyword evidence="8" id="KW-1185">Reference proteome</keyword>
<dbReference type="CDD" id="cd15831">
    <property type="entry name" value="BTAD"/>
    <property type="match status" value="1"/>
</dbReference>
<dbReference type="InterPro" id="IPR051677">
    <property type="entry name" value="AfsR-DnrI-RedD_regulator"/>
</dbReference>
<evidence type="ECO:0000313" key="7">
    <source>
        <dbReference type="EMBL" id="GGK73994.1"/>
    </source>
</evidence>
<feature type="DNA-binding region" description="OmpR/PhoB-type" evidence="5">
    <location>
        <begin position="11"/>
        <end position="119"/>
    </location>
</feature>
<comment type="caution">
    <text evidence="7">The sequence shown here is derived from an EMBL/GenBank/DDBJ whole genome shotgun (WGS) entry which is preliminary data.</text>
</comment>
<dbReference type="SUPFAM" id="SSF46894">
    <property type="entry name" value="C-terminal effector domain of the bipartite response regulators"/>
    <property type="match status" value="1"/>
</dbReference>
<dbReference type="GO" id="GO:0003677">
    <property type="term" value="F:DNA binding"/>
    <property type="evidence" value="ECO:0007669"/>
    <property type="project" value="UniProtKB-UniRule"/>
</dbReference>
<sequence>MHIQTEASLDVPATGFPQSLEIDVLGPVAVRLGGASILPTAGKPKQVLTLLALRHGRVIPVGTLMEEIWGSAIPRSGASTLQSYIVQLRRVIAGSLPPGGPCEAKDVLTTRFNGYLLAARPRRFDVREFERLAALGDAALAAGDAGAASDHLTRALDQWRGPALMGVPAGRVLRTDAMGLEEARMRVLEQRLGADLALGRHAVLIPELRVLVAQNPMHENLCAMLMVAFHRSGAAWRALQVFRTLRAALFEELGVEPSARLQRLHQEVLAGEGELTWC</sequence>
<reference evidence="7" key="1">
    <citation type="journal article" date="2014" name="Int. J. Syst. Evol. Microbiol.">
        <title>Complete genome sequence of Corynebacterium casei LMG S-19264T (=DSM 44701T), isolated from a smear-ripened cheese.</title>
        <authorList>
            <consortium name="US DOE Joint Genome Institute (JGI-PGF)"/>
            <person name="Walter F."/>
            <person name="Albersmeier A."/>
            <person name="Kalinowski J."/>
            <person name="Ruckert C."/>
        </authorList>
    </citation>
    <scope>NUCLEOTIDE SEQUENCE</scope>
    <source>
        <strain evidence="7">CGMCC 4.7299</strain>
    </source>
</reference>
<dbReference type="SUPFAM" id="SSF48452">
    <property type="entry name" value="TPR-like"/>
    <property type="match status" value="1"/>
</dbReference>
<evidence type="ECO:0000256" key="2">
    <source>
        <dbReference type="ARBA" id="ARBA00023015"/>
    </source>
</evidence>
<dbReference type="InterPro" id="IPR011990">
    <property type="entry name" value="TPR-like_helical_dom_sf"/>
</dbReference>
<dbReference type="PANTHER" id="PTHR35807:SF1">
    <property type="entry name" value="TRANSCRIPTIONAL REGULATOR REDD"/>
    <property type="match status" value="1"/>
</dbReference>
<name>A0A8J3BST5_9ACTN</name>
<evidence type="ECO:0000256" key="3">
    <source>
        <dbReference type="ARBA" id="ARBA00023125"/>
    </source>
</evidence>
<keyword evidence="2" id="KW-0805">Transcription regulation</keyword>
<dbReference type="Pfam" id="PF03704">
    <property type="entry name" value="BTAD"/>
    <property type="match status" value="1"/>
</dbReference>
<dbReference type="InterPro" id="IPR016032">
    <property type="entry name" value="Sig_transdc_resp-reg_C-effctor"/>
</dbReference>
<dbReference type="Gene3D" id="1.25.40.10">
    <property type="entry name" value="Tetratricopeptide repeat domain"/>
    <property type="match status" value="1"/>
</dbReference>
<protein>
    <recommendedName>
        <fullName evidence="6">OmpR/PhoB-type domain-containing protein</fullName>
    </recommendedName>
</protein>
<dbReference type="PROSITE" id="PS51755">
    <property type="entry name" value="OMPR_PHOB"/>
    <property type="match status" value="1"/>
</dbReference>
<keyword evidence="3 5" id="KW-0238">DNA-binding</keyword>
<dbReference type="InterPro" id="IPR005158">
    <property type="entry name" value="BTAD"/>
</dbReference>
<dbReference type="Pfam" id="PF00486">
    <property type="entry name" value="Trans_reg_C"/>
    <property type="match status" value="1"/>
</dbReference>
<dbReference type="RefSeq" id="WP_229715389.1">
    <property type="nucleotide sequence ID" value="NZ_BMMX01000001.1"/>
</dbReference>
<dbReference type="SMART" id="SM00862">
    <property type="entry name" value="Trans_reg_C"/>
    <property type="match status" value="1"/>
</dbReference>
<dbReference type="AlphaFoldDB" id="A0A8J3BST5"/>
<feature type="domain" description="OmpR/PhoB-type" evidence="6">
    <location>
        <begin position="11"/>
        <end position="119"/>
    </location>
</feature>
<dbReference type="Proteomes" id="UP000656042">
    <property type="component" value="Unassembled WGS sequence"/>
</dbReference>
<keyword evidence="4" id="KW-0804">Transcription</keyword>